<dbReference type="Proteomes" id="UP001501676">
    <property type="component" value="Unassembled WGS sequence"/>
</dbReference>
<comment type="caution">
    <text evidence="2">The sequence shown here is derived from an EMBL/GenBank/DDBJ whole genome shotgun (WGS) entry which is preliminary data.</text>
</comment>
<feature type="chain" id="PRO_5047477189" description="YkuD domain-containing protein" evidence="1">
    <location>
        <begin position="34"/>
        <end position="198"/>
    </location>
</feature>
<keyword evidence="3" id="KW-1185">Reference proteome</keyword>
<feature type="signal peptide" evidence="1">
    <location>
        <begin position="1"/>
        <end position="33"/>
    </location>
</feature>
<protein>
    <recommendedName>
        <fullName evidence="4">YkuD domain-containing protein</fullName>
    </recommendedName>
</protein>
<proteinExistence type="predicted"/>
<dbReference type="EMBL" id="BAAAYN010000044">
    <property type="protein sequence ID" value="GAA3394478.1"/>
    <property type="molecule type" value="Genomic_DNA"/>
</dbReference>
<keyword evidence="1" id="KW-0732">Signal</keyword>
<gene>
    <name evidence="2" type="ORF">GCM10020369_64040</name>
</gene>
<evidence type="ECO:0000313" key="2">
    <source>
        <dbReference type="EMBL" id="GAA3394478.1"/>
    </source>
</evidence>
<sequence>MRIIRSIVAVATGAVSTLGAVVALGLAAPPAVAGTQVTGVYDRHSARTLPRFHYVINVRAPQNSRLTLYYSSRRDQARRFVTVRAGSGLGSLNECAKNRGVLPVGRYSVWFRPNYRAGNPAVRGDVWRVSDRVCRNRKTVRNDLFIHSSGAPGAPFRHYRTLGCIKVDQADRARLAAAWRSAWGNHRGQLVVTRSAAR</sequence>
<evidence type="ECO:0000256" key="1">
    <source>
        <dbReference type="SAM" id="SignalP"/>
    </source>
</evidence>
<evidence type="ECO:0000313" key="3">
    <source>
        <dbReference type="Proteomes" id="UP001501676"/>
    </source>
</evidence>
<dbReference type="RefSeq" id="WP_345731980.1">
    <property type="nucleotide sequence ID" value="NZ_BAAAYN010000044.1"/>
</dbReference>
<name>A0ABP6T8U9_9ACTN</name>
<evidence type="ECO:0008006" key="4">
    <source>
        <dbReference type="Google" id="ProtNLM"/>
    </source>
</evidence>
<organism evidence="2 3">
    <name type="scientific">Cryptosporangium minutisporangium</name>
    <dbReference type="NCBI Taxonomy" id="113569"/>
    <lineage>
        <taxon>Bacteria</taxon>
        <taxon>Bacillati</taxon>
        <taxon>Actinomycetota</taxon>
        <taxon>Actinomycetes</taxon>
        <taxon>Cryptosporangiales</taxon>
        <taxon>Cryptosporangiaceae</taxon>
        <taxon>Cryptosporangium</taxon>
    </lineage>
</organism>
<reference evidence="3" key="1">
    <citation type="journal article" date="2019" name="Int. J. Syst. Evol. Microbiol.">
        <title>The Global Catalogue of Microorganisms (GCM) 10K type strain sequencing project: providing services to taxonomists for standard genome sequencing and annotation.</title>
        <authorList>
            <consortium name="The Broad Institute Genomics Platform"/>
            <consortium name="The Broad Institute Genome Sequencing Center for Infectious Disease"/>
            <person name="Wu L."/>
            <person name="Ma J."/>
        </authorList>
    </citation>
    <scope>NUCLEOTIDE SEQUENCE [LARGE SCALE GENOMIC DNA]</scope>
    <source>
        <strain evidence="3">JCM 9458</strain>
    </source>
</reference>
<accession>A0ABP6T8U9</accession>